<dbReference type="InterPro" id="IPR019109">
    <property type="entry name" value="MamF_MmsF"/>
</dbReference>
<comment type="subcellular location">
    <subcellularLocation>
        <location evidence="1">Membrane</location>
        <topology evidence="1">Multi-pass membrane protein</topology>
    </subcellularLocation>
</comment>
<organism evidence="6 7">
    <name type="scientific">Chitinophaga eiseniae</name>
    <dbReference type="NCBI Taxonomy" id="634771"/>
    <lineage>
        <taxon>Bacteria</taxon>
        <taxon>Pseudomonadati</taxon>
        <taxon>Bacteroidota</taxon>
        <taxon>Chitinophagia</taxon>
        <taxon>Chitinophagales</taxon>
        <taxon>Chitinophagaceae</taxon>
        <taxon>Chitinophaga</taxon>
    </lineage>
</organism>
<dbReference type="Pfam" id="PF09685">
    <property type="entry name" value="MamF_MmsF"/>
    <property type="match status" value="1"/>
</dbReference>
<evidence type="ECO:0000256" key="1">
    <source>
        <dbReference type="ARBA" id="ARBA00004141"/>
    </source>
</evidence>
<feature type="transmembrane region" description="Helical" evidence="5">
    <location>
        <begin position="6"/>
        <end position="22"/>
    </location>
</feature>
<evidence type="ECO:0008006" key="8">
    <source>
        <dbReference type="Google" id="ProtNLM"/>
    </source>
</evidence>
<dbReference type="OrthoDB" id="6400719at2"/>
<name>A0A1T4T737_9BACT</name>
<evidence type="ECO:0000256" key="5">
    <source>
        <dbReference type="SAM" id="Phobius"/>
    </source>
</evidence>
<evidence type="ECO:0000256" key="2">
    <source>
        <dbReference type="ARBA" id="ARBA00022692"/>
    </source>
</evidence>
<protein>
    <recommendedName>
        <fullName evidence="8">Import component protein</fullName>
    </recommendedName>
</protein>
<evidence type="ECO:0000313" key="7">
    <source>
        <dbReference type="Proteomes" id="UP000190367"/>
    </source>
</evidence>
<keyword evidence="4 5" id="KW-0472">Membrane</keyword>
<gene>
    <name evidence="6" type="ORF">SAMN04488128_10460</name>
</gene>
<evidence type="ECO:0000313" key="6">
    <source>
        <dbReference type="EMBL" id="SKA36193.1"/>
    </source>
</evidence>
<keyword evidence="3 5" id="KW-1133">Transmembrane helix</keyword>
<sequence>MTKKTIAIISYITLIGWLIAYFQYKNGDEKSPLVKYHLEQALGIIIFSVVLSVALTIIGMVIPSLARILSVAGLLPLILMIFGIIAASNESTSPVPGIGKFFEEKFSFLS</sequence>
<reference evidence="7" key="1">
    <citation type="submission" date="2017-02" db="EMBL/GenBank/DDBJ databases">
        <authorList>
            <person name="Varghese N."/>
            <person name="Submissions S."/>
        </authorList>
    </citation>
    <scope>NUCLEOTIDE SEQUENCE [LARGE SCALE GENOMIC DNA]</scope>
    <source>
        <strain evidence="7">DSM 22224</strain>
    </source>
</reference>
<evidence type="ECO:0000256" key="3">
    <source>
        <dbReference type="ARBA" id="ARBA00022989"/>
    </source>
</evidence>
<keyword evidence="2 5" id="KW-0812">Transmembrane</keyword>
<evidence type="ECO:0000256" key="4">
    <source>
        <dbReference type="ARBA" id="ARBA00023136"/>
    </source>
</evidence>
<keyword evidence="7" id="KW-1185">Reference proteome</keyword>
<feature type="transmembrane region" description="Helical" evidence="5">
    <location>
        <begin position="42"/>
        <end position="62"/>
    </location>
</feature>
<dbReference type="Proteomes" id="UP000190367">
    <property type="component" value="Unassembled WGS sequence"/>
</dbReference>
<feature type="transmembrane region" description="Helical" evidence="5">
    <location>
        <begin position="68"/>
        <end position="87"/>
    </location>
</feature>
<proteinExistence type="predicted"/>
<dbReference type="EMBL" id="FUWZ01000004">
    <property type="protein sequence ID" value="SKA36193.1"/>
    <property type="molecule type" value="Genomic_DNA"/>
</dbReference>
<dbReference type="RefSeq" id="WP_078671432.1">
    <property type="nucleotide sequence ID" value="NZ_FUWZ01000004.1"/>
</dbReference>
<accession>A0A1T4T737</accession>
<dbReference type="STRING" id="634771.SAMN04488128_10460"/>
<dbReference type="AlphaFoldDB" id="A0A1T4T737"/>